<dbReference type="PROSITE" id="PS50174">
    <property type="entry name" value="G_PATCH"/>
    <property type="match status" value="1"/>
</dbReference>
<dbReference type="PANTHER" id="PTHR23149:SF31">
    <property type="entry name" value="PROTEIN PXR1"/>
    <property type="match status" value="1"/>
</dbReference>
<keyword evidence="3" id="KW-0698">rRNA processing</keyword>
<evidence type="ECO:0000256" key="1">
    <source>
        <dbReference type="ARBA" id="ARBA00004604"/>
    </source>
</evidence>
<comment type="subcellular location">
    <subcellularLocation>
        <location evidence="1">Nucleus</location>
        <location evidence="1">Nucleolus</location>
    </subcellularLocation>
</comment>
<dbReference type="InterPro" id="IPR050656">
    <property type="entry name" value="PINX1"/>
</dbReference>
<accession>A0A1Q3ADU8</accession>
<feature type="domain" description="G-patch" evidence="10">
    <location>
        <begin position="25"/>
        <end position="72"/>
    </location>
</feature>
<evidence type="ECO:0000256" key="5">
    <source>
        <dbReference type="ARBA" id="ARBA00038007"/>
    </source>
</evidence>
<dbReference type="PANTHER" id="PTHR23149">
    <property type="entry name" value="G PATCH DOMAIN CONTAINING PROTEIN"/>
    <property type="match status" value="1"/>
</dbReference>
<dbReference type="InterPro" id="IPR000467">
    <property type="entry name" value="G_patch_dom"/>
</dbReference>
<feature type="region of interest" description="Disordered" evidence="9">
    <location>
        <begin position="144"/>
        <end position="235"/>
    </location>
</feature>
<evidence type="ECO:0000313" key="12">
    <source>
        <dbReference type="Proteomes" id="UP000187013"/>
    </source>
</evidence>
<dbReference type="GO" id="GO:0003676">
    <property type="term" value="F:nucleic acid binding"/>
    <property type="evidence" value="ECO:0007669"/>
    <property type="project" value="InterPro"/>
</dbReference>
<dbReference type="SMART" id="SM00443">
    <property type="entry name" value="G_patch"/>
    <property type="match status" value="1"/>
</dbReference>
<evidence type="ECO:0000256" key="4">
    <source>
        <dbReference type="ARBA" id="ARBA00023242"/>
    </source>
</evidence>
<keyword evidence="4" id="KW-0539">Nucleus</keyword>
<sequence length="261" mass="30542">MGLAATKNKQRFGFDPRNTAWSNDTGRFGHTMLEKYGWKPGMGLGTMPHKSTNTHIRVSIKDDNLGLGAKSHRSKDPNGFDDESAGLDVFQRLLGRLNGKEETISKELDRQRYDRIINGKWGVHFVKGEVLSSTWDPHTMKLRDYSNKEEEEGDESDGVDKKRKASDEEDDMRRHKKHKREKKEHKKHKKEEKEKKRREKQDKKDKKKKEKKEKKHKMEAKEKSPTPELTRLSARSRYIRQKKAATMDPKALNEIFMVTQQ</sequence>
<feature type="region of interest" description="Disordered" evidence="9">
    <location>
        <begin position="1"/>
        <end position="20"/>
    </location>
</feature>
<organism evidence="11 12">
    <name type="scientific">Zygosaccharomyces rouxii</name>
    <dbReference type="NCBI Taxonomy" id="4956"/>
    <lineage>
        <taxon>Eukaryota</taxon>
        <taxon>Fungi</taxon>
        <taxon>Dikarya</taxon>
        <taxon>Ascomycota</taxon>
        <taxon>Saccharomycotina</taxon>
        <taxon>Saccharomycetes</taxon>
        <taxon>Saccharomycetales</taxon>
        <taxon>Saccharomycetaceae</taxon>
        <taxon>Zygosaccharomyces</taxon>
    </lineage>
</organism>
<feature type="compositionally biased region" description="Basic residues" evidence="9">
    <location>
        <begin position="174"/>
        <end position="190"/>
    </location>
</feature>
<gene>
    <name evidence="11" type="ORF">ZYGR_0AK02970</name>
</gene>
<reference evidence="11 12" key="1">
    <citation type="submission" date="2016-08" db="EMBL/GenBank/DDBJ databases">
        <title>Draft genome sequence of allopolyploid Zygosaccharomyces rouxii.</title>
        <authorList>
            <person name="Watanabe J."/>
            <person name="Uehara K."/>
            <person name="Mogi Y."/>
            <person name="Tsukioka Y."/>
        </authorList>
    </citation>
    <scope>NUCLEOTIDE SEQUENCE [LARGE SCALE GENOMIC DNA]</scope>
    <source>
        <strain evidence="11 12">NBRC 110957</strain>
    </source>
</reference>
<dbReference type="GO" id="GO:0005730">
    <property type="term" value="C:nucleolus"/>
    <property type="evidence" value="ECO:0007669"/>
    <property type="project" value="UniProtKB-SubCell"/>
</dbReference>
<dbReference type="EMBL" id="BDGX01000037">
    <property type="protein sequence ID" value="GAV53795.1"/>
    <property type="molecule type" value="Genomic_DNA"/>
</dbReference>
<evidence type="ECO:0000313" key="11">
    <source>
        <dbReference type="EMBL" id="GAV53795.1"/>
    </source>
</evidence>
<evidence type="ECO:0000256" key="8">
    <source>
        <dbReference type="ARBA" id="ARBA00041961"/>
    </source>
</evidence>
<dbReference type="GO" id="GO:0006364">
    <property type="term" value="P:rRNA processing"/>
    <property type="evidence" value="ECO:0007669"/>
    <property type="project" value="UniProtKB-KW"/>
</dbReference>
<evidence type="ECO:0000259" key="10">
    <source>
        <dbReference type="PROSITE" id="PS50174"/>
    </source>
</evidence>
<comment type="similarity">
    <text evidence="5">Belongs to the PINX1 family.</text>
</comment>
<dbReference type="Pfam" id="PF01585">
    <property type="entry name" value="G-patch"/>
    <property type="match status" value="1"/>
</dbReference>
<evidence type="ECO:0000256" key="6">
    <source>
        <dbReference type="ARBA" id="ARBA00040137"/>
    </source>
</evidence>
<keyword evidence="2" id="KW-0690">Ribosome biogenesis</keyword>
<dbReference type="AlphaFoldDB" id="A0A1Q3ADU8"/>
<proteinExistence type="inferred from homology"/>
<feature type="compositionally biased region" description="Basic and acidic residues" evidence="9">
    <location>
        <begin position="191"/>
        <end position="204"/>
    </location>
</feature>
<evidence type="ECO:0000256" key="2">
    <source>
        <dbReference type="ARBA" id="ARBA00022517"/>
    </source>
</evidence>
<comment type="caution">
    <text evidence="11">The sequence shown here is derived from an EMBL/GenBank/DDBJ whole genome shotgun (WGS) entry which is preliminary data.</text>
</comment>
<evidence type="ECO:0000256" key="7">
    <source>
        <dbReference type="ARBA" id="ARBA00040376"/>
    </source>
</evidence>
<protein>
    <recommendedName>
        <fullName evidence="7">Protein PXR1</fullName>
    </recommendedName>
    <alternativeName>
        <fullName evidence="8">PinX1-related protein 1</fullName>
    </alternativeName>
    <alternativeName>
        <fullName evidence="6">Protein pxr1</fullName>
    </alternativeName>
</protein>
<dbReference type="Proteomes" id="UP000187013">
    <property type="component" value="Unassembled WGS sequence"/>
</dbReference>
<evidence type="ECO:0000256" key="3">
    <source>
        <dbReference type="ARBA" id="ARBA00022552"/>
    </source>
</evidence>
<feature type="compositionally biased region" description="Basic residues" evidence="9">
    <location>
        <begin position="205"/>
        <end position="218"/>
    </location>
</feature>
<name>A0A1Q3ADU8_ZYGRO</name>
<evidence type="ECO:0000256" key="9">
    <source>
        <dbReference type="SAM" id="MobiDB-lite"/>
    </source>
</evidence>
<dbReference type="OrthoDB" id="29523at2759"/>